<dbReference type="SUPFAM" id="SSF51905">
    <property type="entry name" value="FAD/NAD(P)-binding domain"/>
    <property type="match status" value="1"/>
</dbReference>
<feature type="transmembrane region" description="Helical" evidence="2">
    <location>
        <begin position="15"/>
        <end position="32"/>
    </location>
</feature>
<evidence type="ECO:0000256" key="1">
    <source>
        <dbReference type="ARBA" id="ARBA00023002"/>
    </source>
</evidence>
<keyword evidence="2" id="KW-0472">Membrane</keyword>
<dbReference type="EC" id="1.-.-.-" evidence="4"/>
<dbReference type="Pfam" id="PF01266">
    <property type="entry name" value="DAO"/>
    <property type="match status" value="1"/>
</dbReference>
<keyword evidence="5" id="KW-1185">Reference proteome</keyword>
<dbReference type="GO" id="GO:0016491">
    <property type="term" value="F:oxidoreductase activity"/>
    <property type="evidence" value="ECO:0007669"/>
    <property type="project" value="UniProtKB-KW"/>
</dbReference>
<dbReference type="InterPro" id="IPR006076">
    <property type="entry name" value="FAD-dep_OxRdtase"/>
</dbReference>
<keyword evidence="2" id="KW-1133">Transmembrane helix</keyword>
<keyword evidence="1 4" id="KW-0560">Oxidoreductase</keyword>
<comment type="caution">
    <text evidence="4">The sequence shown here is derived from an EMBL/GenBank/DDBJ whole genome shotgun (WGS) entry which is preliminary data.</text>
</comment>
<evidence type="ECO:0000313" key="5">
    <source>
        <dbReference type="Proteomes" id="UP001352263"/>
    </source>
</evidence>
<dbReference type="InterPro" id="IPR036188">
    <property type="entry name" value="FAD/NAD-bd_sf"/>
</dbReference>
<organism evidence="4 5">
    <name type="scientific">Noviherbaspirillum album</name>
    <dbReference type="NCBI Taxonomy" id="3080276"/>
    <lineage>
        <taxon>Bacteria</taxon>
        <taxon>Pseudomonadati</taxon>
        <taxon>Pseudomonadota</taxon>
        <taxon>Betaproteobacteria</taxon>
        <taxon>Burkholderiales</taxon>
        <taxon>Oxalobacteraceae</taxon>
        <taxon>Noviherbaspirillum</taxon>
    </lineage>
</organism>
<protein>
    <submittedName>
        <fullName evidence="4">FAD-binding oxidoreductase</fullName>
        <ecNumber evidence="4">1.-.-.-</ecNumber>
    </submittedName>
</protein>
<name>A0ABU6J6P3_9BURK</name>
<dbReference type="RefSeq" id="WP_326506034.1">
    <property type="nucleotide sequence ID" value="NZ_JAWIIV010000006.1"/>
</dbReference>
<feature type="domain" description="FAD dependent oxidoreductase" evidence="3">
    <location>
        <begin position="15"/>
        <end position="356"/>
    </location>
</feature>
<reference evidence="4 5" key="1">
    <citation type="submission" date="2023-10" db="EMBL/GenBank/DDBJ databases">
        <title>Noviherbaspirillum sp. CPCC 100848 genome assembly.</title>
        <authorList>
            <person name="Li X.Y."/>
            <person name="Fang X.M."/>
        </authorList>
    </citation>
    <scope>NUCLEOTIDE SEQUENCE [LARGE SCALE GENOMIC DNA]</scope>
    <source>
        <strain evidence="4 5">CPCC 100848</strain>
    </source>
</reference>
<dbReference type="PANTHER" id="PTHR13847:SF287">
    <property type="entry name" value="FAD-DEPENDENT OXIDOREDUCTASE DOMAIN-CONTAINING PROTEIN 1"/>
    <property type="match status" value="1"/>
</dbReference>
<dbReference type="EMBL" id="JAWIIV010000006">
    <property type="protein sequence ID" value="MEC4719314.1"/>
    <property type="molecule type" value="Genomic_DNA"/>
</dbReference>
<evidence type="ECO:0000256" key="2">
    <source>
        <dbReference type="SAM" id="Phobius"/>
    </source>
</evidence>
<gene>
    <name evidence="4" type="ORF">RY831_09150</name>
</gene>
<dbReference type="Gene3D" id="3.30.9.10">
    <property type="entry name" value="D-Amino Acid Oxidase, subunit A, domain 2"/>
    <property type="match status" value="1"/>
</dbReference>
<accession>A0ABU6J6P3</accession>
<keyword evidence="2" id="KW-0812">Transmembrane</keyword>
<sequence length="383" mass="40641">MPESTAKAPPAKTQYLIIGAGIAGASIAYWLAPHASVMLLEQESQPGYHSTGRSAALFMESYGPEQVRALTCASRAFLDQPPPGFADHPILTPRGAMMVGAQGQADLLDEHEATVRSVSQHARRLSADDACALVPVLRPGAVLGAVYEPDAADIDVHALHQGYLRGARAAGALQVCDARVAALNYERGLWTVTASGRQYCAEVIINAAGAWTDMVAELAGAAPIGLVPKRRSAFTFLPPGGMDVSRWPMFIGVDESYYVKPDAGMLLGSPANADPVAPHDVQAEELDVALAIDRIQSMTTMTIRRPQRVWAGLRSFVADGSLVGGFDAQRPNFFWAAAQGGYGIQSSAAAGHLYASMLLGNALPTYLQDFGVMPMALSPNRLR</sequence>
<dbReference type="PANTHER" id="PTHR13847">
    <property type="entry name" value="SARCOSINE DEHYDROGENASE-RELATED"/>
    <property type="match status" value="1"/>
</dbReference>
<evidence type="ECO:0000313" key="4">
    <source>
        <dbReference type="EMBL" id="MEC4719314.1"/>
    </source>
</evidence>
<proteinExistence type="predicted"/>
<dbReference type="Gene3D" id="3.50.50.60">
    <property type="entry name" value="FAD/NAD(P)-binding domain"/>
    <property type="match status" value="1"/>
</dbReference>
<dbReference type="Proteomes" id="UP001352263">
    <property type="component" value="Unassembled WGS sequence"/>
</dbReference>
<evidence type="ECO:0000259" key="3">
    <source>
        <dbReference type="Pfam" id="PF01266"/>
    </source>
</evidence>